<name>A0A7J7R5Y1_RHIFE</name>
<dbReference type="EMBL" id="JACAGC010000030">
    <property type="protein sequence ID" value="KAF6271541.1"/>
    <property type="molecule type" value="Genomic_DNA"/>
</dbReference>
<accession>A0A7J7R5Y1</accession>
<evidence type="ECO:0000313" key="3">
    <source>
        <dbReference type="Proteomes" id="UP000585614"/>
    </source>
</evidence>
<protein>
    <submittedName>
        <fullName evidence="2">Uncharacterized protein</fullName>
    </submittedName>
</protein>
<evidence type="ECO:0000256" key="1">
    <source>
        <dbReference type="SAM" id="MobiDB-lite"/>
    </source>
</evidence>
<dbReference type="Proteomes" id="UP000585614">
    <property type="component" value="Unassembled WGS sequence"/>
</dbReference>
<comment type="caution">
    <text evidence="2">The sequence shown here is derived from an EMBL/GenBank/DDBJ whole genome shotgun (WGS) entry which is preliminary data.</text>
</comment>
<organism evidence="2 3">
    <name type="scientific">Rhinolophus ferrumequinum</name>
    <name type="common">Greater horseshoe bat</name>
    <dbReference type="NCBI Taxonomy" id="59479"/>
    <lineage>
        <taxon>Eukaryota</taxon>
        <taxon>Metazoa</taxon>
        <taxon>Chordata</taxon>
        <taxon>Craniata</taxon>
        <taxon>Vertebrata</taxon>
        <taxon>Euteleostomi</taxon>
        <taxon>Mammalia</taxon>
        <taxon>Eutheria</taxon>
        <taxon>Laurasiatheria</taxon>
        <taxon>Chiroptera</taxon>
        <taxon>Yinpterochiroptera</taxon>
        <taxon>Rhinolophoidea</taxon>
        <taxon>Rhinolophidae</taxon>
        <taxon>Rhinolophinae</taxon>
        <taxon>Rhinolophus</taxon>
    </lineage>
</organism>
<reference evidence="2 3" key="1">
    <citation type="journal article" date="2020" name="Nature">
        <title>Six reference-quality genomes reveal evolution of bat adaptations.</title>
        <authorList>
            <person name="Jebb D."/>
            <person name="Huang Z."/>
            <person name="Pippel M."/>
            <person name="Hughes G.M."/>
            <person name="Lavrichenko K."/>
            <person name="Devanna P."/>
            <person name="Winkler S."/>
            <person name="Jermiin L.S."/>
            <person name="Skirmuntt E.C."/>
            <person name="Katzourakis A."/>
            <person name="Burkitt-Gray L."/>
            <person name="Ray D.A."/>
            <person name="Sullivan K.A.M."/>
            <person name="Roscito J.G."/>
            <person name="Kirilenko B.M."/>
            <person name="Davalos L.M."/>
            <person name="Corthals A.P."/>
            <person name="Power M.L."/>
            <person name="Jones G."/>
            <person name="Ransome R.D."/>
            <person name="Dechmann D.K.N."/>
            <person name="Locatelli A.G."/>
            <person name="Puechmaille S.J."/>
            <person name="Fedrigo O."/>
            <person name="Jarvis E.D."/>
            <person name="Hiller M."/>
            <person name="Vernes S.C."/>
            <person name="Myers E.W."/>
            <person name="Teeling E.C."/>
        </authorList>
    </citation>
    <scope>NUCLEOTIDE SEQUENCE [LARGE SCALE GENOMIC DNA]</scope>
    <source>
        <strain evidence="2">MRhiFer1</strain>
        <tissue evidence="2">Lung</tissue>
    </source>
</reference>
<dbReference type="AlphaFoldDB" id="A0A7J7R5Y1"/>
<proteinExistence type="predicted"/>
<evidence type="ECO:0000313" key="2">
    <source>
        <dbReference type="EMBL" id="KAF6271541.1"/>
    </source>
</evidence>
<sequence>MLPRPLPEGTQACFSPHPSGNPLGGTCRLVQALRQQNRGEEPSLSRRPLLSPALSVEAWDPAITSAWARLLPLPGSAPSIRCPWSQRQGPSRGLGHLRGLLDGPGCAEGTPTTLWLGAPVFPFSPHSHRTKGL</sequence>
<feature type="region of interest" description="Disordered" evidence="1">
    <location>
        <begin position="1"/>
        <end position="20"/>
    </location>
</feature>
<gene>
    <name evidence="2" type="ORF">mRhiFer1_009647</name>
</gene>